<keyword evidence="3" id="KW-1185">Reference proteome</keyword>
<gene>
    <name evidence="2" type="ORF">SAMN05421760_102431</name>
</gene>
<keyword evidence="1" id="KW-1133">Transmembrane helix</keyword>
<evidence type="ECO:0000313" key="2">
    <source>
        <dbReference type="EMBL" id="SIS60800.1"/>
    </source>
</evidence>
<dbReference type="EMBL" id="FTOE01000002">
    <property type="protein sequence ID" value="SIS60800.1"/>
    <property type="molecule type" value="Genomic_DNA"/>
</dbReference>
<keyword evidence="1" id="KW-0812">Transmembrane</keyword>
<evidence type="ECO:0000256" key="1">
    <source>
        <dbReference type="SAM" id="Phobius"/>
    </source>
</evidence>
<keyword evidence="1" id="KW-0472">Membrane</keyword>
<dbReference type="Proteomes" id="UP000185999">
    <property type="component" value="Unassembled WGS sequence"/>
</dbReference>
<evidence type="ECO:0008006" key="4">
    <source>
        <dbReference type="Google" id="ProtNLM"/>
    </source>
</evidence>
<proteinExistence type="predicted"/>
<feature type="transmembrane region" description="Helical" evidence="1">
    <location>
        <begin position="7"/>
        <end position="26"/>
    </location>
</feature>
<reference evidence="3" key="1">
    <citation type="submission" date="2017-01" db="EMBL/GenBank/DDBJ databases">
        <authorList>
            <person name="Varghese N."/>
            <person name="Submissions S."/>
        </authorList>
    </citation>
    <scope>NUCLEOTIDE SEQUENCE [LARGE SCALE GENOMIC DNA]</scope>
    <source>
        <strain evidence="3">DSM 22306</strain>
    </source>
</reference>
<dbReference type="InterPro" id="IPR021529">
    <property type="entry name" value="DUF2798"/>
</dbReference>
<dbReference type="RefSeq" id="WP_054343357.1">
    <property type="nucleotide sequence ID" value="NZ_FTOE01000002.1"/>
</dbReference>
<name>A0A1N7KH44_9GAMM</name>
<dbReference type="AlphaFoldDB" id="A0A1N7KH44"/>
<protein>
    <recommendedName>
        <fullName evidence="4">DUF2798 domain-containing protein</fullName>
    </recommendedName>
</protein>
<dbReference type="OrthoDB" id="8481133at2"/>
<accession>A0A1N7KH44</accession>
<organism evidence="2 3">
    <name type="scientific">Neptunomonas antarctica</name>
    <dbReference type="NCBI Taxonomy" id="619304"/>
    <lineage>
        <taxon>Bacteria</taxon>
        <taxon>Pseudomonadati</taxon>
        <taxon>Pseudomonadota</taxon>
        <taxon>Gammaproteobacteria</taxon>
        <taxon>Oceanospirillales</taxon>
        <taxon>Oceanospirillaceae</taxon>
        <taxon>Neptunomonas</taxon>
    </lineage>
</organism>
<dbReference type="Pfam" id="PF11391">
    <property type="entry name" value="DUF2798"/>
    <property type="match status" value="1"/>
</dbReference>
<evidence type="ECO:0000313" key="3">
    <source>
        <dbReference type="Proteomes" id="UP000185999"/>
    </source>
</evidence>
<sequence length="69" mass="7994">MKQRIIFALLMSFLLSILMTCWVTWINLGWTPGFYTQWLHAFTLAWPVAGLIAFFVGPEIYKLSAKLAR</sequence>
<feature type="transmembrane region" description="Helical" evidence="1">
    <location>
        <begin position="38"/>
        <end position="61"/>
    </location>
</feature>